<evidence type="ECO:0000313" key="7">
    <source>
        <dbReference type="EMBL" id="SDN63322.1"/>
    </source>
</evidence>
<keyword evidence="4 5" id="KW-0472">Membrane</keyword>
<dbReference type="Pfam" id="PF04893">
    <property type="entry name" value="Yip1"/>
    <property type="match status" value="1"/>
</dbReference>
<feature type="transmembrane region" description="Helical" evidence="5">
    <location>
        <begin position="165"/>
        <end position="187"/>
    </location>
</feature>
<evidence type="ECO:0000256" key="2">
    <source>
        <dbReference type="ARBA" id="ARBA00022692"/>
    </source>
</evidence>
<evidence type="ECO:0000256" key="4">
    <source>
        <dbReference type="ARBA" id="ARBA00023136"/>
    </source>
</evidence>
<feature type="transmembrane region" description="Helical" evidence="5">
    <location>
        <begin position="29"/>
        <end position="49"/>
    </location>
</feature>
<sequence>MTQHMTRLLTSPTQAWRAIRDDAERSPAGFLPTLLLMPLLPAMCLYIGTTQVGWRLPGNEDTQYLSVGSGALLGLMCYVGFIAGVVILAFLVRWVLFRTEHRPDRFSSMTFATGLTLPMMVAGMAALMPSRWLLLIAAGLACAYSAMLLFKGLPIFMRLSPRASMFYASCILGVGFLALLTTAFMFIEFWGQTMSGSGEYLQ</sequence>
<name>A0A1H0CZJ4_9PSED</name>
<feature type="transmembrane region" description="Helical" evidence="5">
    <location>
        <begin position="108"/>
        <end position="126"/>
    </location>
</feature>
<dbReference type="Proteomes" id="UP000242957">
    <property type="component" value="Unassembled WGS sequence"/>
</dbReference>
<comment type="subcellular location">
    <subcellularLocation>
        <location evidence="1">Membrane</location>
        <topology evidence="1">Multi-pass membrane protein</topology>
    </subcellularLocation>
</comment>
<organism evidence="7 8">
    <name type="scientific">Pseudomonas jinjuensis</name>
    <dbReference type="NCBI Taxonomy" id="198616"/>
    <lineage>
        <taxon>Bacteria</taxon>
        <taxon>Pseudomonadati</taxon>
        <taxon>Pseudomonadota</taxon>
        <taxon>Gammaproteobacteria</taxon>
        <taxon>Pseudomonadales</taxon>
        <taxon>Pseudomonadaceae</taxon>
        <taxon>Pseudomonas</taxon>
    </lineage>
</organism>
<evidence type="ECO:0000256" key="1">
    <source>
        <dbReference type="ARBA" id="ARBA00004141"/>
    </source>
</evidence>
<evidence type="ECO:0000256" key="5">
    <source>
        <dbReference type="SAM" id="Phobius"/>
    </source>
</evidence>
<evidence type="ECO:0000256" key="3">
    <source>
        <dbReference type="ARBA" id="ARBA00022989"/>
    </source>
</evidence>
<keyword evidence="3 5" id="KW-1133">Transmembrane helix</keyword>
<feature type="domain" description="Yip1" evidence="6">
    <location>
        <begin position="7"/>
        <end position="180"/>
    </location>
</feature>
<feature type="transmembrane region" description="Helical" evidence="5">
    <location>
        <begin position="132"/>
        <end position="153"/>
    </location>
</feature>
<feature type="transmembrane region" description="Helical" evidence="5">
    <location>
        <begin position="69"/>
        <end position="96"/>
    </location>
</feature>
<dbReference type="InterPro" id="IPR006977">
    <property type="entry name" value="Yip1_dom"/>
</dbReference>
<proteinExistence type="predicted"/>
<evidence type="ECO:0000259" key="6">
    <source>
        <dbReference type="Pfam" id="PF04893"/>
    </source>
</evidence>
<keyword evidence="2 5" id="KW-0812">Transmembrane</keyword>
<dbReference type="STRING" id="198616.SAMN05216193_10480"/>
<dbReference type="GO" id="GO:0016020">
    <property type="term" value="C:membrane"/>
    <property type="evidence" value="ECO:0007669"/>
    <property type="project" value="UniProtKB-SubCell"/>
</dbReference>
<reference evidence="8" key="1">
    <citation type="submission" date="2016-10" db="EMBL/GenBank/DDBJ databases">
        <authorList>
            <person name="Varghese N."/>
            <person name="Submissions S."/>
        </authorList>
    </citation>
    <scope>NUCLEOTIDE SEQUENCE [LARGE SCALE GENOMIC DNA]</scope>
    <source>
        <strain evidence="8">JCM 21621</strain>
    </source>
</reference>
<keyword evidence="8" id="KW-1185">Reference proteome</keyword>
<gene>
    <name evidence="7" type="ORF">SAMN05216193_10480</name>
</gene>
<protein>
    <recommendedName>
        <fullName evidence="6">Yip1 domain-containing protein</fullName>
    </recommendedName>
</protein>
<dbReference type="EMBL" id="FNIJ01000004">
    <property type="protein sequence ID" value="SDN63322.1"/>
    <property type="molecule type" value="Genomic_DNA"/>
</dbReference>
<accession>A0A1H0CZJ4</accession>
<evidence type="ECO:0000313" key="8">
    <source>
        <dbReference type="Proteomes" id="UP000242957"/>
    </source>
</evidence>
<dbReference type="OrthoDB" id="7011469at2"/>
<dbReference type="AlphaFoldDB" id="A0A1H0CZJ4"/>